<protein>
    <submittedName>
        <fullName evidence="1">Uncharacterized protein</fullName>
    </submittedName>
</protein>
<evidence type="ECO:0000313" key="1">
    <source>
        <dbReference type="EMBL" id="KAI6656942.1"/>
    </source>
</evidence>
<dbReference type="EMBL" id="JAKMXF010000133">
    <property type="protein sequence ID" value="KAI6656942.1"/>
    <property type="molecule type" value="Genomic_DNA"/>
</dbReference>
<name>A0AAV7K6L0_9METZ</name>
<dbReference type="Proteomes" id="UP001165289">
    <property type="component" value="Unassembled WGS sequence"/>
</dbReference>
<organism evidence="1 2">
    <name type="scientific">Oopsacas minuta</name>
    <dbReference type="NCBI Taxonomy" id="111878"/>
    <lineage>
        <taxon>Eukaryota</taxon>
        <taxon>Metazoa</taxon>
        <taxon>Porifera</taxon>
        <taxon>Hexactinellida</taxon>
        <taxon>Hexasterophora</taxon>
        <taxon>Lyssacinosida</taxon>
        <taxon>Leucopsacidae</taxon>
        <taxon>Oopsacas</taxon>
    </lineage>
</organism>
<gene>
    <name evidence="1" type="ORF">LOD99_16244</name>
</gene>
<evidence type="ECO:0000313" key="2">
    <source>
        <dbReference type="Proteomes" id="UP001165289"/>
    </source>
</evidence>
<sequence>MVHCSHLPLACQSLTWLFISFSVYNIDHFYTGSMEDIMSSSINFDDNDFELNASNIKSKIQTYFTNLIDVIIERRKKLLTGLDGIVSHYRQERIKNRDKINELEKMKKYHESSLYTSTVVGNVHCDVLNKIESELTVLKQMSSITVEFEWNRKYAREANEIGKLTQIPNERLYTTGEGSDVTIKRTDWGLHTFSKRLYEGLIYKTDIGPIPRDSYCEEYSKARFINFPNWRVRIEGCYWCGKVTNPNQYIYVCDKKCYQYLHEWCRVKLHEFCGESLCMYPGCEISSQEDVKFCSESHHLDLERNFKTILNVFTGKIELKTPHWYKKDPTNQKITSFFHRADIPQAVPSNTDISPISAYDRLSKQSTNTESPSKLKNLFK</sequence>
<reference evidence="1 2" key="1">
    <citation type="journal article" date="2023" name="BMC Biol.">
        <title>The compact genome of the sponge Oopsacas minuta (Hexactinellida) is lacking key metazoan core genes.</title>
        <authorList>
            <person name="Santini S."/>
            <person name="Schenkelaars Q."/>
            <person name="Jourda C."/>
            <person name="Duchesne M."/>
            <person name="Belahbib H."/>
            <person name="Rocher C."/>
            <person name="Selva M."/>
            <person name="Riesgo A."/>
            <person name="Vervoort M."/>
            <person name="Leys S.P."/>
            <person name="Kodjabachian L."/>
            <person name="Le Bivic A."/>
            <person name="Borchiellini C."/>
            <person name="Claverie J.M."/>
            <person name="Renard E."/>
        </authorList>
    </citation>
    <scope>NUCLEOTIDE SEQUENCE [LARGE SCALE GENOMIC DNA]</scope>
    <source>
        <strain evidence="1">SPO-2</strain>
    </source>
</reference>
<dbReference type="AlphaFoldDB" id="A0AAV7K6L0"/>
<comment type="caution">
    <text evidence="1">The sequence shown here is derived from an EMBL/GenBank/DDBJ whole genome shotgun (WGS) entry which is preliminary data.</text>
</comment>
<accession>A0AAV7K6L0</accession>
<keyword evidence="2" id="KW-1185">Reference proteome</keyword>
<proteinExistence type="predicted"/>